<keyword evidence="2" id="KW-1185">Reference proteome</keyword>
<name>A0AAV2CFT2_9ROSI</name>
<evidence type="ECO:0000313" key="1">
    <source>
        <dbReference type="EMBL" id="CAL1354827.1"/>
    </source>
</evidence>
<dbReference type="AlphaFoldDB" id="A0AAV2CFT2"/>
<evidence type="ECO:0000313" key="2">
    <source>
        <dbReference type="Proteomes" id="UP001497516"/>
    </source>
</evidence>
<dbReference type="Proteomes" id="UP001497516">
    <property type="component" value="Chromosome 1"/>
</dbReference>
<reference evidence="1 2" key="1">
    <citation type="submission" date="2024-04" db="EMBL/GenBank/DDBJ databases">
        <authorList>
            <person name="Fracassetti M."/>
        </authorList>
    </citation>
    <scope>NUCLEOTIDE SEQUENCE [LARGE SCALE GENOMIC DNA]</scope>
</reference>
<proteinExistence type="predicted"/>
<dbReference type="EMBL" id="OZ034813">
    <property type="protein sequence ID" value="CAL1354827.1"/>
    <property type="molecule type" value="Genomic_DNA"/>
</dbReference>
<sequence>MARIEPTGDIKKFDNGVEVYKAKLIYDDLAIDYPVSVRSVPVDLVEVLNIEERYFGKARNEAGKGVLPGVRTLEQDNRQLFIYEQFDYDLEKFAKSLVQPVIRTDGEMEINLKLVIRRILYLLHKLHYELRVVHGNLIGHLTKECNIVISEPRNGEFLVRLSCFGGEQDDCNDLYELLSRITVPADPVPIPSWFDTIMNSLWNRSIRNLYNSLGLLTAKQKFEYFWRADDMVENLPLVKKHLNGAFPRKAWINEVQKDSNFLKVLENEGKGRIPRDEKASTFLHFCRNLTFHYKEYKGKKVVSKKYKGKKVVYPKDDAAVYKKL</sequence>
<organism evidence="1 2">
    <name type="scientific">Linum trigynum</name>
    <dbReference type="NCBI Taxonomy" id="586398"/>
    <lineage>
        <taxon>Eukaryota</taxon>
        <taxon>Viridiplantae</taxon>
        <taxon>Streptophyta</taxon>
        <taxon>Embryophyta</taxon>
        <taxon>Tracheophyta</taxon>
        <taxon>Spermatophyta</taxon>
        <taxon>Magnoliopsida</taxon>
        <taxon>eudicotyledons</taxon>
        <taxon>Gunneridae</taxon>
        <taxon>Pentapetalae</taxon>
        <taxon>rosids</taxon>
        <taxon>fabids</taxon>
        <taxon>Malpighiales</taxon>
        <taxon>Linaceae</taxon>
        <taxon>Linum</taxon>
    </lineage>
</organism>
<accession>A0AAV2CFT2</accession>
<protein>
    <submittedName>
        <fullName evidence="1">Uncharacterized protein</fullName>
    </submittedName>
</protein>
<gene>
    <name evidence="1" type="ORF">LTRI10_LOCUS2615</name>
</gene>